<organism evidence="1 2">
    <name type="scientific">Armillaria solidipes</name>
    <dbReference type="NCBI Taxonomy" id="1076256"/>
    <lineage>
        <taxon>Eukaryota</taxon>
        <taxon>Fungi</taxon>
        <taxon>Dikarya</taxon>
        <taxon>Basidiomycota</taxon>
        <taxon>Agaricomycotina</taxon>
        <taxon>Agaricomycetes</taxon>
        <taxon>Agaricomycetidae</taxon>
        <taxon>Agaricales</taxon>
        <taxon>Marasmiineae</taxon>
        <taxon>Physalacriaceae</taxon>
        <taxon>Armillaria</taxon>
    </lineage>
</organism>
<dbReference type="InterPro" id="IPR021109">
    <property type="entry name" value="Peptidase_aspartic_dom_sf"/>
</dbReference>
<evidence type="ECO:0000313" key="1">
    <source>
        <dbReference type="EMBL" id="PBK62874.1"/>
    </source>
</evidence>
<dbReference type="STRING" id="1076256.A0A2H3B1U1"/>
<sequence>MNGNLRWEERNGYTHVMSIAGVQIEPKTYPAIQRHASVVKDIGRVVPRPLVIVVDINGKPCRALVDTGSLGDFMSTQLADQLKVFKTYLPTPIPLHLAVQFKYQSIKTEHYFDIANLSSYDLVLGTPWLYQHNVRVCFNPSSIEIGSDTALPMIRSQAMMVSEDALEQVRTELQEYVAPICKTAAETPLPPLRAINHTIPLIDEHKVYPWRPSRCPEAFRSQWDQKRRDYLSSGRWKLTTSGNSVPMLLIPKVGKQKHLLRTMPTSKSELFPSTLTELRLQLLMETWLVLFSNRVTVMHLQRTRH</sequence>
<evidence type="ECO:0008006" key="3">
    <source>
        <dbReference type="Google" id="ProtNLM"/>
    </source>
</evidence>
<protein>
    <recommendedName>
        <fullName evidence="3">Aspartic peptidase DDI1-type domain-containing protein</fullName>
    </recommendedName>
</protein>
<dbReference type="Proteomes" id="UP000218334">
    <property type="component" value="Unassembled WGS sequence"/>
</dbReference>
<proteinExistence type="predicted"/>
<dbReference type="EMBL" id="KZ293462">
    <property type="protein sequence ID" value="PBK62874.1"/>
    <property type="molecule type" value="Genomic_DNA"/>
</dbReference>
<dbReference type="Gene3D" id="2.40.70.10">
    <property type="entry name" value="Acid Proteases"/>
    <property type="match status" value="1"/>
</dbReference>
<accession>A0A2H3B1U1</accession>
<dbReference type="Pfam" id="PF13650">
    <property type="entry name" value="Asp_protease_2"/>
    <property type="match status" value="1"/>
</dbReference>
<gene>
    <name evidence="1" type="ORF">ARMSODRAFT_990361</name>
</gene>
<keyword evidence="2" id="KW-1185">Reference proteome</keyword>
<dbReference type="AlphaFoldDB" id="A0A2H3B1U1"/>
<dbReference type="CDD" id="cd00303">
    <property type="entry name" value="retropepsin_like"/>
    <property type="match status" value="1"/>
</dbReference>
<evidence type="ECO:0000313" key="2">
    <source>
        <dbReference type="Proteomes" id="UP000218334"/>
    </source>
</evidence>
<reference evidence="2" key="1">
    <citation type="journal article" date="2017" name="Nat. Ecol. Evol.">
        <title>Genome expansion and lineage-specific genetic innovations in the forest pathogenic fungi Armillaria.</title>
        <authorList>
            <person name="Sipos G."/>
            <person name="Prasanna A.N."/>
            <person name="Walter M.C."/>
            <person name="O'Connor E."/>
            <person name="Balint B."/>
            <person name="Krizsan K."/>
            <person name="Kiss B."/>
            <person name="Hess J."/>
            <person name="Varga T."/>
            <person name="Slot J."/>
            <person name="Riley R."/>
            <person name="Boka B."/>
            <person name="Rigling D."/>
            <person name="Barry K."/>
            <person name="Lee J."/>
            <person name="Mihaltcheva S."/>
            <person name="LaButti K."/>
            <person name="Lipzen A."/>
            <person name="Waldron R."/>
            <person name="Moloney N.M."/>
            <person name="Sperisen C."/>
            <person name="Kredics L."/>
            <person name="Vagvoelgyi C."/>
            <person name="Patrignani A."/>
            <person name="Fitzpatrick D."/>
            <person name="Nagy I."/>
            <person name="Doyle S."/>
            <person name="Anderson J.B."/>
            <person name="Grigoriev I.V."/>
            <person name="Gueldener U."/>
            <person name="Muensterkoetter M."/>
            <person name="Nagy L.G."/>
        </authorList>
    </citation>
    <scope>NUCLEOTIDE SEQUENCE [LARGE SCALE GENOMIC DNA]</scope>
    <source>
        <strain evidence="2">28-4</strain>
    </source>
</reference>
<dbReference type="SUPFAM" id="SSF50630">
    <property type="entry name" value="Acid proteases"/>
    <property type="match status" value="1"/>
</dbReference>
<name>A0A2H3B1U1_9AGAR</name>